<dbReference type="OrthoDB" id="5917490at2"/>
<dbReference type="RefSeq" id="WP_162049295.1">
    <property type="nucleotide sequence ID" value="NZ_AP019011.1"/>
</dbReference>
<name>A0A679I5U3_9RHOO</name>
<protein>
    <submittedName>
        <fullName evidence="1">Uncharacterized protein</fullName>
    </submittedName>
</protein>
<dbReference type="Proteomes" id="UP000463961">
    <property type="component" value="Chromosome"/>
</dbReference>
<organism evidence="1 2">
    <name type="scientific">Fluviibacter phosphoraccumulans</name>
    <dbReference type="NCBI Taxonomy" id="1751046"/>
    <lineage>
        <taxon>Bacteria</taxon>
        <taxon>Pseudomonadati</taxon>
        <taxon>Pseudomonadota</taxon>
        <taxon>Betaproteobacteria</taxon>
        <taxon>Rhodocyclales</taxon>
        <taxon>Fluviibacteraceae</taxon>
        <taxon>Fluviibacter</taxon>
    </lineage>
</organism>
<accession>A0A679I5U3</accession>
<evidence type="ECO:0000313" key="2">
    <source>
        <dbReference type="Proteomes" id="UP000463961"/>
    </source>
</evidence>
<sequence length="179" mass="19747">MKLSAIWKTERRLWQVAAALLLALSLTLTHFYQDRLLNLVTGQPEITQITPPPCDLNRQACALPVMTPVASEAPWTFSISPRPIPVSAPLNFTLTPPARTLAPHAPLAAWIDLTGDSMDMGLIRIPLQQEADGRWVGIGSIPVCVTGAMRWRARLNIQLAQTTLQADWIFSAPEPDARH</sequence>
<proteinExistence type="predicted"/>
<evidence type="ECO:0000313" key="1">
    <source>
        <dbReference type="EMBL" id="BBU67726.1"/>
    </source>
</evidence>
<keyword evidence="2" id="KW-1185">Reference proteome</keyword>
<gene>
    <name evidence="1" type="ORF">ICHIAU1_00090</name>
</gene>
<dbReference type="EMBL" id="AP022345">
    <property type="protein sequence ID" value="BBU67726.1"/>
    <property type="molecule type" value="Genomic_DNA"/>
</dbReference>
<reference evidence="2" key="1">
    <citation type="submission" date="2020-01" db="EMBL/GenBank/DDBJ databases">
        <title>Phosphoaccumulans saitamaens gen. nov., sp. nov., a polyphosphate accumulating bacterium isolated from surface river water.</title>
        <authorList>
            <person name="Watanabe K."/>
            <person name="Suda W."/>
        </authorList>
    </citation>
    <scope>NUCLEOTIDE SEQUENCE [LARGE SCALE GENOMIC DNA]</scope>
    <source>
        <strain evidence="2">ICHIAU1</strain>
    </source>
</reference>
<dbReference type="AlphaFoldDB" id="A0A679I5U3"/>